<dbReference type="Proteomes" id="UP000223464">
    <property type="component" value="Segment"/>
</dbReference>
<sequence length="1309" mass="136301">MGAYSEQYNLRLEAVGTKEVLAELKAIDQMAERLEKDGLDIRVNVNGLAQAQSQVRSLSAQAEQLERDGIDLKINVNGYAQAMGEINGITAAQARAIRANQNEAKTQVGVERQKIGVLNDQFRLYNNLQKSSSGLTDKIQASLRGMNQFSNSVASAASTVQRMSGMLAIGTGVGIGAIGVGIAGQVKGAFQYAQEVDKARQQLKAQGVEGKKLENVYQDIVKYANVSPFDVGNMTQAVSQMNSFTGDIDKSMRATKAFSESIFASGGDISALGNVAYNLGQISTNQFSKVDYKELVKNVPAMSQALRQYKGDITLVDKATGKLVKKSTEGLNLSNWEDFNKLLGDDPTTQAIERQYDAFSLVTDAMEKYNQQTHALETANKALPNKLENLAGAYKTVRHEALESSGAYDAFGKVIDTLSEKLQKDPAVKGALKDLFSGITPLIQKAEQGIKNFDITAFVNGLKEGGRMIADNFKAIINNPIIQGFGKMLGKAIGAEGNVGDIGRGLGKLFNLGVNGFLSSTAIKIAFTGLSKGSALVNAGIHASKALGNMLGKAKIPASFATEAGELLGTNVGQQFKTPAFSSAFSGKLGAFLKGGLQIGGGVAAAGIGIGVGAWAGAQGMKAIVEVAKKLTDTVNYVADNLPNANSDKAYQMVAKLHLLDKMAAIVSNAGLGGGMKSTISSAITNVAAIASGFGMATGNLTLAGVGLMVQGVRLLGAYIDQISAQTEGIKIENVAKLAALPKKFDAIPADFDPNTIADKIKKIQDTVSKVHEALGIKVADNGYVAMSSVGEMLAQIDQAIPANTTARVTKTFTNLKTLAQTFQSFGDIKETGSQVVTGLNNLRSTIAQVVNSGIFTDTLGTKTINLPSAGGGLIGPNQVQADTTMGNQLGQLEAQLSTVTGKIKSMLPKIKLLSDLSAQLTAIPPINPGAITQKMTDINTTVTSITKIWSGAESIAGDGKSGGGSIGTVDFSAILEVIRGGIKVGKEVATLGTMNIPNATGQINNMKASIEALGGLNGGAGLGGLNDMLSQAGAKITEFAGKANGEGITSSNNLKNALNQLGSASTSNGGKLTDLGGKANDAGSKFDSAKGKADSLKSAIDNVGSAASGAGGKISSLASQMNAIVSAAGNAKGALDSLKGAIDSLPSSKSIKITVNDEASSSISSIQSKLNGIQSKSVDVTTNYKETGKKGKSATGGVMMARGGYVSQMFKNASRTFGAGQDTINAVLARGEAVIRRSSTAILGKTFVDHVNNGRMQQAYETMGNRMSSMYNNRYDNRSFNNQANITQNFYGGSTDGNNYLKSYIKGV</sequence>
<dbReference type="EMBL" id="KY554766">
    <property type="protein sequence ID" value="ARM66022.1"/>
    <property type="molecule type" value="Genomic_DNA"/>
</dbReference>
<gene>
    <name evidence="2" type="ORF">AM6_075</name>
</gene>
<protein>
    <submittedName>
        <fullName evidence="2">Tail tape measure protein</fullName>
    </submittedName>
</protein>
<feature type="coiled-coil region" evidence="1">
    <location>
        <begin position="17"/>
        <end position="68"/>
    </location>
</feature>
<name>A0A1W6JIH2_9CAUD</name>
<keyword evidence="1" id="KW-0175">Coiled coil</keyword>
<evidence type="ECO:0000256" key="1">
    <source>
        <dbReference type="SAM" id="Coils"/>
    </source>
</evidence>
<reference evidence="2 3" key="1">
    <citation type="journal article" date="2017" name="Viruses">
        <title>Phage Biodiversity in Artisanal Cheese Wheys Reflects the Complexity of the Fermentation Process.</title>
        <authorList>
            <person name="Mahony J."/>
            <person name="Moscarelli A."/>
            <person name="Kelleher P."/>
            <person name="Lugli G.A."/>
            <person name="Ventura M."/>
            <person name="Settanni L."/>
            <person name="van Sinderen D."/>
        </authorList>
    </citation>
    <scope>NUCLEOTIDE SEQUENCE [LARGE SCALE GENOMIC DNA]</scope>
</reference>
<evidence type="ECO:0000313" key="3">
    <source>
        <dbReference type="Proteomes" id="UP000223464"/>
    </source>
</evidence>
<organism evidence="2 3">
    <name type="scientific">Lactococcus phage AM6</name>
    <dbReference type="NCBI Taxonomy" id="1965474"/>
    <lineage>
        <taxon>Viruses</taxon>
        <taxon>Duplodnaviria</taxon>
        <taxon>Heunggongvirae</taxon>
        <taxon>Uroviricota</taxon>
        <taxon>Caudoviricetes</taxon>
        <taxon>Teubervirus</taxon>
        <taxon>Teubervirus AM6</taxon>
    </lineage>
</organism>
<proteinExistence type="predicted"/>
<evidence type="ECO:0000313" key="2">
    <source>
        <dbReference type="EMBL" id="ARM66022.1"/>
    </source>
</evidence>
<accession>A0A1W6JIH2</accession>
<keyword evidence="3" id="KW-1185">Reference proteome</keyword>